<dbReference type="Gene3D" id="3.90.730.10">
    <property type="entry name" value="Ribonuclease T2-like"/>
    <property type="match status" value="1"/>
</dbReference>
<reference evidence="4" key="1">
    <citation type="journal article" date="2019" name="Plant Biotechnol. J.">
        <title>Genome sequencing of the Australian wild diploid species Gossypium australe highlights disease resistance and delayed gland morphogenesis.</title>
        <authorList>
            <person name="Cai Y."/>
            <person name="Cai X."/>
            <person name="Wang Q."/>
            <person name="Wang P."/>
            <person name="Zhang Y."/>
            <person name="Cai C."/>
            <person name="Xu Y."/>
            <person name="Wang K."/>
            <person name="Zhou Z."/>
            <person name="Wang C."/>
            <person name="Geng S."/>
            <person name="Li B."/>
            <person name="Dong Q."/>
            <person name="Hou Y."/>
            <person name="Wang H."/>
            <person name="Ai P."/>
            <person name="Liu Z."/>
            <person name="Yi F."/>
            <person name="Sun M."/>
            <person name="An G."/>
            <person name="Cheng J."/>
            <person name="Zhang Y."/>
            <person name="Shi Q."/>
            <person name="Xie Y."/>
            <person name="Shi X."/>
            <person name="Chang Y."/>
            <person name="Huang F."/>
            <person name="Chen Y."/>
            <person name="Hong S."/>
            <person name="Mi L."/>
            <person name="Sun Q."/>
            <person name="Zhang L."/>
            <person name="Zhou B."/>
            <person name="Peng R."/>
            <person name="Zhang X."/>
            <person name="Liu F."/>
        </authorList>
    </citation>
    <scope>NUCLEOTIDE SEQUENCE [LARGE SCALE GENOMIC DNA]</scope>
    <source>
        <strain evidence="4">cv. PA1801</strain>
    </source>
</reference>
<proteinExistence type="inferred from homology"/>
<dbReference type="GO" id="GO:0006401">
    <property type="term" value="P:RNA catabolic process"/>
    <property type="evidence" value="ECO:0007669"/>
    <property type="project" value="TreeGrafter"/>
</dbReference>
<comment type="similarity">
    <text evidence="1 2">Belongs to the RNase T2 family.</text>
</comment>
<name>A0A5B6WKG4_9ROSI</name>
<dbReference type="AlphaFoldDB" id="A0A5B6WKG4"/>
<evidence type="ECO:0000313" key="4">
    <source>
        <dbReference type="Proteomes" id="UP000325315"/>
    </source>
</evidence>
<dbReference type="Pfam" id="PF00445">
    <property type="entry name" value="Ribonuclease_T2"/>
    <property type="match status" value="1"/>
</dbReference>
<dbReference type="SUPFAM" id="SSF55895">
    <property type="entry name" value="Ribonuclease Rh-like"/>
    <property type="match status" value="1"/>
</dbReference>
<dbReference type="GO" id="GO:0003723">
    <property type="term" value="F:RNA binding"/>
    <property type="evidence" value="ECO:0007669"/>
    <property type="project" value="InterPro"/>
</dbReference>
<dbReference type="PANTHER" id="PTHR11240">
    <property type="entry name" value="RIBONUCLEASE T2"/>
    <property type="match status" value="1"/>
</dbReference>
<dbReference type="PANTHER" id="PTHR11240:SF22">
    <property type="entry name" value="RIBONUCLEASE T2"/>
    <property type="match status" value="1"/>
</dbReference>
<evidence type="ECO:0000256" key="1">
    <source>
        <dbReference type="ARBA" id="ARBA00007469"/>
    </source>
</evidence>
<gene>
    <name evidence="3" type="ORF">EPI10_021694</name>
</gene>
<dbReference type="GO" id="GO:0033897">
    <property type="term" value="F:ribonuclease T2 activity"/>
    <property type="evidence" value="ECO:0007669"/>
    <property type="project" value="InterPro"/>
</dbReference>
<evidence type="ECO:0000256" key="2">
    <source>
        <dbReference type="RuleBase" id="RU004328"/>
    </source>
</evidence>
<dbReference type="Proteomes" id="UP000325315">
    <property type="component" value="Unassembled WGS sequence"/>
</dbReference>
<organism evidence="3 4">
    <name type="scientific">Gossypium australe</name>
    <dbReference type="NCBI Taxonomy" id="47621"/>
    <lineage>
        <taxon>Eukaryota</taxon>
        <taxon>Viridiplantae</taxon>
        <taxon>Streptophyta</taxon>
        <taxon>Embryophyta</taxon>
        <taxon>Tracheophyta</taxon>
        <taxon>Spermatophyta</taxon>
        <taxon>Magnoliopsida</taxon>
        <taxon>eudicotyledons</taxon>
        <taxon>Gunneridae</taxon>
        <taxon>Pentapetalae</taxon>
        <taxon>rosids</taxon>
        <taxon>malvids</taxon>
        <taxon>Malvales</taxon>
        <taxon>Malvaceae</taxon>
        <taxon>Malvoideae</taxon>
        <taxon>Gossypium</taxon>
    </lineage>
</organism>
<sequence>MLRHPEWKRFTIRTVSPHLPDDKPGELKDIKDNLTKNWPNLYVKKNEEIPNHLEFWKHIWKQHGMCTIPNDPHFYFRANMILYKYFLNI</sequence>
<accession>A0A5B6WKG4</accession>
<dbReference type="GO" id="GO:0005576">
    <property type="term" value="C:extracellular region"/>
    <property type="evidence" value="ECO:0007669"/>
    <property type="project" value="TreeGrafter"/>
</dbReference>
<dbReference type="EMBL" id="SMMG02000003">
    <property type="protein sequence ID" value="KAA3481322.1"/>
    <property type="molecule type" value="Genomic_DNA"/>
</dbReference>
<dbReference type="InterPro" id="IPR001568">
    <property type="entry name" value="RNase_T2-like"/>
</dbReference>
<protein>
    <submittedName>
        <fullName evidence="3">Ribonuclease 1-like</fullName>
    </submittedName>
</protein>
<evidence type="ECO:0000313" key="3">
    <source>
        <dbReference type="EMBL" id="KAA3481322.1"/>
    </source>
</evidence>
<keyword evidence="4" id="KW-1185">Reference proteome</keyword>
<dbReference type="InterPro" id="IPR036430">
    <property type="entry name" value="RNase_T2-like_sf"/>
</dbReference>
<comment type="caution">
    <text evidence="3">The sequence shown here is derived from an EMBL/GenBank/DDBJ whole genome shotgun (WGS) entry which is preliminary data.</text>
</comment>